<name>A0A166C0I5_9AGAM</name>
<evidence type="ECO:0000313" key="2">
    <source>
        <dbReference type="Proteomes" id="UP000076798"/>
    </source>
</evidence>
<dbReference type="EMBL" id="KV428095">
    <property type="protein sequence ID" value="KZT36941.1"/>
    <property type="molecule type" value="Genomic_DNA"/>
</dbReference>
<dbReference type="AlphaFoldDB" id="A0A166C0I5"/>
<sequence>MFACLSQTEVILASVGLFLNQGRSRVDTYPDRKRNCWHLSLASCHPLYALYGRIHVVFNDSSSKAYRCRPARAPIILPFCSMFKIRECLNGPTCHSSKCRVPPLFSVPTLLPSPFSLARNSSLFFSSA</sequence>
<evidence type="ECO:0000313" key="1">
    <source>
        <dbReference type="EMBL" id="KZT36941.1"/>
    </source>
</evidence>
<reference evidence="1 2" key="1">
    <citation type="journal article" date="2016" name="Mol. Biol. Evol.">
        <title>Comparative Genomics of Early-Diverging Mushroom-Forming Fungi Provides Insights into the Origins of Lignocellulose Decay Capabilities.</title>
        <authorList>
            <person name="Nagy L.G."/>
            <person name="Riley R."/>
            <person name="Tritt A."/>
            <person name="Adam C."/>
            <person name="Daum C."/>
            <person name="Floudas D."/>
            <person name="Sun H."/>
            <person name="Yadav J.S."/>
            <person name="Pangilinan J."/>
            <person name="Larsson K.H."/>
            <person name="Matsuura K."/>
            <person name="Barry K."/>
            <person name="Labutti K."/>
            <person name="Kuo R."/>
            <person name="Ohm R.A."/>
            <person name="Bhattacharya S.S."/>
            <person name="Shirouzu T."/>
            <person name="Yoshinaga Y."/>
            <person name="Martin F.M."/>
            <person name="Grigoriev I.V."/>
            <person name="Hibbett D.S."/>
        </authorList>
    </citation>
    <scope>NUCLEOTIDE SEQUENCE [LARGE SCALE GENOMIC DNA]</scope>
    <source>
        <strain evidence="1 2">HHB10207 ss-3</strain>
    </source>
</reference>
<organism evidence="1 2">
    <name type="scientific">Sistotremastrum suecicum HHB10207 ss-3</name>
    <dbReference type="NCBI Taxonomy" id="1314776"/>
    <lineage>
        <taxon>Eukaryota</taxon>
        <taxon>Fungi</taxon>
        <taxon>Dikarya</taxon>
        <taxon>Basidiomycota</taxon>
        <taxon>Agaricomycotina</taxon>
        <taxon>Agaricomycetes</taxon>
        <taxon>Sistotremastrales</taxon>
        <taxon>Sistotremastraceae</taxon>
        <taxon>Sistotremastrum</taxon>
    </lineage>
</organism>
<protein>
    <submittedName>
        <fullName evidence="1">Uncharacterized protein</fullName>
    </submittedName>
</protein>
<keyword evidence="2" id="KW-1185">Reference proteome</keyword>
<dbReference type="Proteomes" id="UP000076798">
    <property type="component" value="Unassembled WGS sequence"/>
</dbReference>
<accession>A0A166C0I5</accession>
<gene>
    <name evidence="1" type="ORF">SISSUDRAFT_913080</name>
</gene>
<proteinExistence type="predicted"/>